<dbReference type="PATRIC" id="fig|1280949.3.peg.1883"/>
<dbReference type="Proteomes" id="UP000027446">
    <property type="component" value="Unassembled WGS sequence"/>
</dbReference>
<protein>
    <submittedName>
        <fullName evidence="2">Uncharacterized protein</fullName>
    </submittedName>
</protein>
<feature type="compositionally biased region" description="Low complexity" evidence="1">
    <location>
        <begin position="110"/>
        <end position="125"/>
    </location>
</feature>
<accession>A0A069E9G8</accession>
<dbReference type="OrthoDB" id="7619145at2"/>
<dbReference type="STRING" id="1280949.HAD_09225"/>
<dbReference type="RefSeq" id="WP_035570663.1">
    <property type="nucleotide sequence ID" value="NZ_ARYH01000001.1"/>
</dbReference>
<comment type="caution">
    <text evidence="2">The sequence shown here is derived from an EMBL/GenBank/DDBJ whole genome shotgun (WGS) entry which is preliminary data.</text>
</comment>
<sequence length="170" mass="17650">MSGDAHKAGAEALTALLNQAFSALGEKEYAAAAGLLTKKLMISAGQTVEVMRALRDAVGKDIFEAQLKSLTAHQARLLARRLDKSVPDIEVSTAGAACAWIRDLMDGKTPDATAPAPAETPAAEAPVEEPAAETPADTDADTDTPAEPEAPKKPASSGSYFGRKSFRTGN</sequence>
<evidence type="ECO:0000256" key="1">
    <source>
        <dbReference type="SAM" id="MobiDB-lite"/>
    </source>
</evidence>
<organism evidence="2 3">
    <name type="scientific">Hyphomonas adhaerens MHS-3</name>
    <dbReference type="NCBI Taxonomy" id="1280949"/>
    <lineage>
        <taxon>Bacteria</taxon>
        <taxon>Pseudomonadati</taxon>
        <taxon>Pseudomonadota</taxon>
        <taxon>Alphaproteobacteria</taxon>
        <taxon>Hyphomonadales</taxon>
        <taxon>Hyphomonadaceae</taxon>
        <taxon>Hyphomonas</taxon>
    </lineage>
</organism>
<dbReference type="AlphaFoldDB" id="A0A069E9G8"/>
<keyword evidence="3" id="KW-1185">Reference proteome</keyword>
<dbReference type="EMBL" id="ARYH01000001">
    <property type="protein sequence ID" value="KCZ85856.1"/>
    <property type="molecule type" value="Genomic_DNA"/>
</dbReference>
<name>A0A069E9G8_9PROT</name>
<reference evidence="2 3" key="1">
    <citation type="journal article" date="2014" name="Antonie Van Leeuwenhoek">
        <title>Hyphomonas beringensis sp. nov. and Hyphomonas chukchiensis sp. nov., isolated from surface seawater of the Bering Sea and Chukchi Sea.</title>
        <authorList>
            <person name="Li C."/>
            <person name="Lai Q."/>
            <person name="Li G."/>
            <person name="Dong C."/>
            <person name="Wang J."/>
            <person name="Liao Y."/>
            <person name="Shao Z."/>
        </authorList>
    </citation>
    <scope>NUCLEOTIDE SEQUENCE [LARGE SCALE GENOMIC DNA]</scope>
    <source>
        <strain evidence="2 3">MHS-3</strain>
    </source>
</reference>
<feature type="region of interest" description="Disordered" evidence="1">
    <location>
        <begin position="107"/>
        <end position="170"/>
    </location>
</feature>
<gene>
    <name evidence="2" type="ORF">HAD_09225</name>
</gene>
<proteinExistence type="predicted"/>
<feature type="compositionally biased region" description="Acidic residues" evidence="1">
    <location>
        <begin position="126"/>
        <end position="146"/>
    </location>
</feature>
<evidence type="ECO:0000313" key="2">
    <source>
        <dbReference type="EMBL" id="KCZ85856.1"/>
    </source>
</evidence>
<evidence type="ECO:0000313" key="3">
    <source>
        <dbReference type="Proteomes" id="UP000027446"/>
    </source>
</evidence>